<name>A0A0U2MAK1_9CREN</name>
<keyword evidence="2" id="KW-1185">Reference proteome</keyword>
<dbReference type="Proteomes" id="UP000060778">
    <property type="component" value="Chromosome"/>
</dbReference>
<dbReference type="PATRIC" id="fig|940295.4.peg.358"/>
<organism evidence="1 2">
    <name type="scientific">Ignicoccus islandicus DSM 13165</name>
    <dbReference type="NCBI Taxonomy" id="940295"/>
    <lineage>
        <taxon>Archaea</taxon>
        <taxon>Thermoproteota</taxon>
        <taxon>Thermoprotei</taxon>
        <taxon>Desulfurococcales</taxon>
        <taxon>Desulfurococcaceae</taxon>
        <taxon>Ignicoccus</taxon>
    </lineage>
</organism>
<dbReference type="AlphaFoldDB" id="A0A0U2MAK1"/>
<dbReference type="EMBL" id="CP006867">
    <property type="protein sequence ID" value="ALU12253.1"/>
    <property type="molecule type" value="Genomic_DNA"/>
</dbReference>
<dbReference type="GeneID" id="30679771"/>
<accession>A0A0U2MAK1</accession>
<dbReference type="STRING" id="940295.EYM_01825"/>
<gene>
    <name evidence="1" type="ORF">EYM_01825</name>
</gene>
<dbReference type="RefSeq" id="WP_075049400.1">
    <property type="nucleotide sequence ID" value="NZ_CP006867.1"/>
</dbReference>
<proteinExistence type="predicted"/>
<evidence type="ECO:0000313" key="1">
    <source>
        <dbReference type="EMBL" id="ALU12253.1"/>
    </source>
</evidence>
<dbReference type="KEGG" id="iis:EYM_01825"/>
<protein>
    <submittedName>
        <fullName evidence="1">Uncharacterized protein</fullName>
    </submittedName>
</protein>
<dbReference type="OrthoDB" id="382807at2157"/>
<reference evidence="1 2" key="1">
    <citation type="submission" date="2013-11" db="EMBL/GenBank/DDBJ databases">
        <title>Comparative genomics of Ignicoccus.</title>
        <authorList>
            <person name="Podar M."/>
        </authorList>
    </citation>
    <scope>NUCLEOTIDE SEQUENCE [LARGE SCALE GENOMIC DNA]</scope>
    <source>
        <strain evidence="1 2">DSM 13165</strain>
    </source>
</reference>
<evidence type="ECO:0000313" key="2">
    <source>
        <dbReference type="Proteomes" id="UP000060778"/>
    </source>
</evidence>
<sequence>MEKVRVVIGHTLASYCFPNSIVIDPVGLPPLPLRKVEIGDKELPLVPILVERCPPESECVELQVEGVVKEGDAEEKACGNFNCQKPWPLRWLERDKWYLVTRLKVEPKNLRLLNSKLKRIDLEEGKVYLSGLRQLEFEELVWTAPYPVLSKLLNLKEPRRLKATVSIAQGRCNNGIYFHFGKGNPILSFICLNGTVISVAPGAVDGRNALERLVKKGYLKEVSRATSYLIDYYALEDVRVERIEGIELYGRTAQWKEMGLEDVMKCA</sequence>